<dbReference type="GO" id="GO:0000813">
    <property type="term" value="C:ESCRT I complex"/>
    <property type="evidence" value="ECO:0007669"/>
    <property type="project" value="TreeGrafter"/>
</dbReference>
<organism evidence="12 13">
    <name type="scientific">Holothuria leucospilota</name>
    <name type="common">Black long sea cucumber</name>
    <name type="synonym">Mertensiothuria leucospilota</name>
    <dbReference type="NCBI Taxonomy" id="206669"/>
    <lineage>
        <taxon>Eukaryota</taxon>
        <taxon>Metazoa</taxon>
        <taxon>Echinodermata</taxon>
        <taxon>Eleutherozoa</taxon>
        <taxon>Echinozoa</taxon>
        <taxon>Holothuroidea</taxon>
        <taxon>Aspidochirotacea</taxon>
        <taxon>Aspidochirotida</taxon>
        <taxon>Holothuriidae</taxon>
        <taxon>Holothuria</taxon>
    </lineage>
</organism>
<comment type="subcellular location">
    <subcellularLocation>
        <location evidence="1">Endosome</location>
    </subcellularLocation>
</comment>
<evidence type="ECO:0000256" key="2">
    <source>
        <dbReference type="ARBA" id="ARBA00009594"/>
    </source>
</evidence>
<evidence type="ECO:0000313" key="13">
    <source>
        <dbReference type="Proteomes" id="UP001152320"/>
    </source>
</evidence>
<dbReference type="Proteomes" id="UP001152320">
    <property type="component" value="Chromosome 12"/>
</dbReference>
<name>A0A9Q1H3Y5_HOLLE</name>
<evidence type="ECO:0000256" key="1">
    <source>
        <dbReference type="ARBA" id="ARBA00004177"/>
    </source>
</evidence>
<accession>A0A9Q1H3Y5</accession>
<dbReference type="InterPro" id="IPR017916">
    <property type="entry name" value="SB_dom"/>
</dbReference>
<comment type="caution">
    <text evidence="12">The sequence shown here is derived from an EMBL/GenBank/DDBJ whole genome shotgun (WGS) entry which is preliminary data.</text>
</comment>
<feature type="compositionally biased region" description="Polar residues" evidence="9">
    <location>
        <begin position="291"/>
        <end position="302"/>
    </location>
</feature>
<feature type="region of interest" description="Disordered" evidence="9">
    <location>
        <begin position="291"/>
        <end position="407"/>
    </location>
</feature>
<dbReference type="PANTHER" id="PTHR23306:SF3">
    <property type="entry name" value="TUMOR SUPPRESSOR PROTEIN 101"/>
    <property type="match status" value="1"/>
</dbReference>
<evidence type="ECO:0008006" key="14">
    <source>
        <dbReference type="Google" id="ProtNLM"/>
    </source>
</evidence>
<feature type="compositionally biased region" description="Pro residues" evidence="9">
    <location>
        <begin position="371"/>
        <end position="381"/>
    </location>
</feature>
<evidence type="ECO:0000256" key="9">
    <source>
        <dbReference type="SAM" id="MobiDB-lite"/>
    </source>
</evidence>
<comment type="similarity">
    <text evidence="2">Belongs to the ubiquitin-conjugating enzyme family. UEV subfamily.</text>
</comment>
<keyword evidence="6 8" id="KW-0175">Coiled coil</keyword>
<feature type="compositionally biased region" description="Low complexity" evidence="9">
    <location>
        <begin position="382"/>
        <end position="393"/>
    </location>
</feature>
<dbReference type="Gene3D" id="3.30.70.1820">
    <property type="entry name" value="L1 transposable element, RRM domain"/>
    <property type="match status" value="1"/>
</dbReference>
<evidence type="ECO:0000313" key="12">
    <source>
        <dbReference type="EMBL" id="KAJ8031978.1"/>
    </source>
</evidence>
<sequence length="574" mass="65616">MSDTERLEQYSRKENIKIYGLTESENEDLEEKVINLSGETGVHMERNDISVCHRLRGNGKGPRPTIVKFVKRKTKSNIMKAKKNLKDKSEYKNVYINDDLTILRGTVVKMMKEDKSIQKVWTIDGKIFCILEKEDGSSVKVTLDSIDDIPKLGWDAEREQDLLYRNKDLTKSALLSTVRAFPDLRVKYDTFGATYNIPICIWLFETHPFNPPICYVKPTPDMTIKASRHVDASGRVYLPYLHEWKHVLWTIFTEVKRTIYFVLQPNSDLIGLIQVMTIVFGENSPVYARPANQQPVMPSMQTPYPGAQPPPSQAPRGYPSPGYPSQQMPMPTPVYPTPAGYPGGGNNQYRPPTNYQYPGSTPYPQGGMPQQQPPAGYPYPTPQQSQSQYTPSPAKGTSAVSSQQSLSDDQIKISLQTAVEDKLKRRMKEVLQVYQNEMDALTATKNRLKDGQSRLEQMLDQLQEDQNKVEANTRELKQKNEEIKESLQKMEGRDELEPDQAVTPTAPLYKQLLSLVAEEMTIEDTYYYLMEALKKDVIELEVFLKHVRELSRKQYLLRAHIQKVRETAGLRTIP</sequence>
<evidence type="ECO:0000256" key="8">
    <source>
        <dbReference type="SAM" id="Coils"/>
    </source>
</evidence>
<dbReference type="CDD" id="cd11685">
    <property type="entry name" value="UEV_TSG101-like"/>
    <property type="match status" value="1"/>
</dbReference>
<dbReference type="Pfam" id="PF05743">
    <property type="entry name" value="UEV"/>
    <property type="match status" value="1"/>
</dbReference>
<keyword evidence="13" id="KW-1185">Reference proteome</keyword>
<reference evidence="12" key="1">
    <citation type="submission" date="2021-10" db="EMBL/GenBank/DDBJ databases">
        <title>Tropical sea cucumber genome reveals ecological adaptation and Cuvierian tubules defense mechanism.</title>
        <authorList>
            <person name="Chen T."/>
        </authorList>
    </citation>
    <scope>NUCLEOTIDE SEQUENCE</scope>
    <source>
        <strain evidence="12">Nanhai2018</strain>
        <tissue evidence="12">Muscle</tissue>
    </source>
</reference>
<dbReference type="GO" id="GO:0008333">
    <property type="term" value="P:endosome to lysosome transport"/>
    <property type="evidence" value="ECO:0007669"/>
    <property type="project" value="TreeGrafter"/>
</dbReference>
<evidence type="ECO:0000256" key="3">
    <source>
        <dbReference type="ARBA" id="ARBA00022448"/>
    </source>
</evidence>
<dbReference type="EMBL" id="JAIZAY010000012">
    <property type="protein sequence ID" value="KAJ8031978.1"/>
    <property type="molecule type" value="Genomic_DNA"/>
</dbReference>
<keyword evidence="5 7" id="KW-0653">Protein transport</keyword>
<evidence type="ECO:0000256" key="7">
    <source>
        <dbReference type="PROSITE-ProRule" id="PRU00644"/>
    </source>
</evidence>
<keyword evidence="3 7" id="KW-0813">Transport</keyword>
<feature type="compositionally biased region" description="Polar residues" evidence="9">
    <location>
        <begin position="398"/>
        <end position="407"/>
    </location>
</feature>
<dbReference type="GO" id="GO:0043130">
    <property type="term" value="F:ubiquitin binding"/>
    <property type="evidence" value="ECO:0007669"/>
    <property type="project" value="TreeGrafter"/>
</dbReference>
<dbReference type="AlphaFoldDB" id="A0A9Q1H3Y5"/>
<feature type="coiled-coil region" evidence="8">
    <location>
        <begin position="424"/>
        <end position="493"/>
    </location>
</feature>
<dbReference type="SUPFAM" id="SSF54495">
    <property type="entry name" value="UBC-like"/>
    <property type="match status" value="1"/>
</dbReference>
<dbReference type="GO" id="GO:0015031">
    <property type="term" value="P:protein transport"/>
    <property type="evidence" value="ECO:0007669"/>
    <property type="project" value="UniProtKB-UniRule"/>
</dbReference>
<dbReference type="Pfam" id="PF09454">
    <property type="entry name" value="Vps23_core"/>
    <property type="match status" value="1"/>
</dbReference>
<dbReference type="InterPro" id="IPR008883">
    <property type="entry name" value="UEV_N"/>
</dbReference>
<dbReference type="Gene3D" id="6.10.250.370">
    <property type="match status" value="1"/>
</dbReference>
<dbReference type="InterPro" id="IPR052070">
    <property type="entry name" value="ESCRT-I_UEV_domain"/>
</dbReference>
<dbReference type="Gene3D" id="3.10.110.10">
    <property type="entry name" value="Ubiquitin Conjugating Enzyme"/>
    <property type="match status" value="1"/>
</dbReference>
<proteinExistence type="inferred from homology"/>
<feature type="domain" description="SB" evidence="10">
    <location>
        <begin position="506"/>
        <end position="574"/>
    </location>
</feature>
<dbReference type="OrthoDB" id="306304at2759"/>
<keyword evidence="4" id="KW-0967">Endosome</keyword>
<protein>
    <recommendedName>
        <fullName evidence="14">Tumor susceptibility gene 101 protein</fullName>
    </recommendedName>
</protein>
<evidence type="ECO:0000259" key="11">
    <source>
        <dbReference type="PROSITE" id="PS51322"/>
    </source>
</evidence>
<dbReference type="PROSITE" id="PS51312">
    <property type="entry name" value="SB"/>
    <property type="match status" value="1"/>
</dbReference>
<dbReference type="Gene3D" id="6.10.140.820">
    <property type="match status" value="1"/>
</dbReference>
<dbReference type="InterPro" id="IPR016135">
    <property type="entry name" value="UBQ-conjugating_enzyme/RWD"/>
</dbReference>
<dbReference type="InterPro" id="IPR037202">
    <property type="entry name" value="ESCRT_assembly_dom"/>
</dbReference>
<gene>
    <name evidence="12" type="ORF">HOLleu_25365</name>
</gene>
<dbReference type="SUPFAM" id="SSF140111">
    <property type="entry name" value="Endosomal sorting complex assembly domain"/>
    <property type="match status" value="1"/>
</dbReference>
<dbReference type="PROSITE" id="PS51322">
    <property type="entry name" value="UEV"/>
    <property type="match status" value="1"/>
</dbReference>
<feature type="compositionally biased region" description="Polar residues" evidence="9">
    <location>
        <begin position="347"/>
        <end position="359"/>
    </location>
</feature>
<evidence type="ECO:0000256" key="4">
    <source>
        <dbReference type="ARBA" id="ARBA00022753"/>
    </source>
</evidence>
<evidence type="ECO:0000256" key="5">
    <source>
        <dbReference type="ARBA" id="ARBA00022927"/>
    </source>
</evidence>
<dbReference type="PANTHER" id="PTHR23306">
    <property type="entry name" value="TUMOR SUSCEPTIBILITY GENE 101 PROTEIN-RELATED"/>
    <property type="match status" value="1"/>
</dbReference>
<feature type="domain" description="UEV" evidence="11">
    <location>
        <begin position="137"/>
        <end position="290"/>
    </location>
</feature>
<evidence type="ECO:0000259" key="10">
    <source>
        <dbReference type="PROSITE" id="PS51312"/>
    </source>
</evidence>
<evidence type="ECO:0000256" key="6">
    <source>
        <dbReference type="ARBA" id="ARBA00023054"/>
    </source>
</evidence>